<feature type="region of interest" description="Lon-protease-like" evidence="11">
    <location>
        <begin position="353"/>
        <end position="458"/>
    </location>
</feature>
<name>A0A6C0GFK0_9BACT</name>
<keyword evidence="9 11" id="KW-0238">DNA-binding</keyword>
<dbReference type="GO" id="GO:0008270">
    <property type="term" value="F:zinc ion binding"/>
    <property type="evidence" value="ECO:0007669"/>
    <property type="project" value="UniProtKB-KW"/>
</dbReference>
<evidence type="ECO:0000256" key="3">
    <source>
        <dbReference type="ARBA" id="ARBA00022763"/>
    </source>
</evidence>
<accession>A0A6C0GFK0</accession>
<comment type="function">
    <text evidence="13">DNA-dependent ATPase involved in processing of recombination intermediates, plays a role in repairing DNA breaks. Stimulates the branch migration of RecA-mediated strand transfer reactions, allowing the 3' invading strand to extend heteroduplex DNA faster. Binds ssDNA in the presence of ADP but not other nucleotides, has ATPase activity that is stimulated by ssDNA and various branched DNA structures, but inhibited by SSB. Does not have RecA's homology-searching function.</text>
</comment>
<keyword evidence="4 13" id="KW-0863">Zinc-finger</keyword>
<dbReference type="InterPro" id="IPR014721">
    <property type="entry name" value="Ribsml_uS5_D2-typ_fold_subgr"/>
</dbReference>
<dbReference type="Gene3D" id="3.30.230.10">
    <property type="match status" value="1"/>
</dbReference>
<comment type="domain">
    <text evidence="11">The middle region has homology to RecA with ATPase motifs including the RadA KNRFG motif, while the C-terminus is homologous to Lon protease.</text>
</comment>
<evidence type="ECO:0000256" key="12">
    <source>
        <dbReference type="NCBIfam" id="TIGR00416"/>
    </source>
</evidence>
<dbReference type="GO" id="GO:0005524">
    <property type="term" value="F:ATP binding"/>
    <property type="evidence" value="ECO:0007669"/>
    <property type="project" value="UniProtKB-UniRule"/>
</dbReference>
<evidence type="ECO:0000256" key="4">
    <source>
        <dbReference type="ARBA" id="ARBA00022771"/>
    </source>
</evidence>
<keyword evidence="16" id="KW-1185">Reference proteome</keyword>
<dbReference type="Proteomes" id="UP000480178">
    <property type="component" value="Chromosome"/>
</dbReference>
<dbReference type="InterPro" id="IPR004504">
    <property type="entry name" value="DNA_repair_RadA"/>
</dbReference>
<protein>
    <recommendedName>
        <fullName evidence="11 12">DNA repair protein RadA</fullName>
    </recommendedName>
</protein>
<evidence type="ECO:0000256" key="13">
    <source>
        <dbReference type="RuleBase" id="RU003555"/>
    </source>
</evidence>
<evidence type="ECO:0000256" key="9">
    <source>
        <dbReference type="ARBA" id="ARBA00023125"/>
    </source>
</evidence>
<evidence type="ECO:0000256" key="6">
    <source>
        <dbReference type="ARBA" id="ARBA00022833"/>
    </source>
</evidence>
<dbReference type="Gene3D" id="3.40.50.300">
    <property type="entry name" value="P-loop containing nucleotide triphosphate hydrolases"/>
    <property type="match status" value="1"/>
</dbReference>
<evidence type="ECO:0000256" key="8">
    <source>
        <dbReference type="ARBA" id="ARBA00023016"/>
    </source>
</evidence>
<dbReference type="GO" id="GO:0005829">
    <property type="term" value="C:cytosol"/>
    <property type="evidence" value="ECO:0007669"/>
    <property type="project" value="TreeGrafter"/>
</dbReference>
<comment type="function">
    <text evidence="11">Plays a role in repairing double-strand DNA breaks, probably involving stabilizing or processing branched DNA or blocked replication forks.</text>
</comment>
<dbReference type="InterPro" id="IPR020588">
    <property type="entry name" value="RecA_ATP-bd"/>
</dbReference>
<dbReference type="SUPFAM" id="SSF52540">
    <property type="entry name" value="P-loop containing nucleoside triphosphate hydrolases"/>
    <property type="match status" value="1"/>
</dbReference>
<dbReference type="InterPro" id="IPR041166">
    <property type="entry name" value="Rubredoxin_2"/>
</dbReference>
<evidence type="ECO:0000313" key="16">
    <source>
        <dbReference type="Proteomes" id="UP000480178"/>
    </source>
</evidence>
<keyword evidence="2 11" id="KW-0547">Nucleotide-binding</keyword>
<dbReference type="PANTHER" id="PTHR32472:SF10">
    <property type="entry name" value="DNA REPAIR PROTEIN RADA-LIKE PROTEIN"/>
    <property type="match status" value="1"/>
</dbReference>
<feature type="domain" description="RecA family profile 1" evidence="14">
    <location>
        <begin position="71"/>
        <end position="217"/>
    </location>
</feature>
<dbReference type="PRINTS" id="PR01874">
    <property type="entry name" value="DNAREPAIRADA"/>
</dbReference>
<dbReference type="GO" id="GO:0140664">
    <property type="term" value="F:ATP-dependent DNA damage sensor activity"/>
    <property type="evidence" value="ECO:0007669"/>
    <property type="project" value="InterPro"/>
</dbReference>
<keyword evidence="10 11" id="KW-0234">DNA repair</keyword>
<keyword evidence="6 13" id="KW-0862">Zinc</keyword>
<dbReference type="KEGG" id="rhoz:GXP67_09150"/>
<evidence type="ECO:0000256" key="2">
    <source>
        <dbReference type="ARBA" id="ARBA00022741"/>
    </source>
</evidence>
<evidence type="ECO:0000256" key="1">
    <source>
        <dbReference type="ARBA" id="ARBA00022723"/>
    </source>
</evidence>
<proteinExistence type="inferred from homology"/>
<evidence type="ECO:0000259" key="14">
    <source>
        <dbReference type="PROSITE" id="PS50162"/>
    </source>
</evidence>
<keyword evidence="3 11" id="KW-0227">DNA damage</keyword>
<dbReference type="InterPro" id="IPR003593">
    <property type="entry name" value="AAA+_ATPase"/>
</dbReference>
<evidence type="ECO:0000313" key="15">
    <source>
        <dbReference type="EMBL" id="QHT66811.1"/>
    </source>
</evidence>
<dbReference type="AlphaFoldDB" id="A0A6C0GFK0"/>
<dbReference type="EMBL" id="CP048222">
    <property type="protein sequence ID" value="QHT66811.1"/>
    <property type="molecule type" value="Genomic_DNA"/>
</dbReference>
<dbReference type="GO" id="GO:0000725">
    <property type="term" value="P:recombinational repair"/>
    <property type="evidence" value="ECO:0007669"/>
    <property type="project" value="UniProtKB-UniRule"/>
</dbReference>
<dbReference type="SMART" id="SM00382">
    <property type="entry name" value="AAA"/>
    <property type="match status" value="1"/>
</dbReference>
<evidence type="ECO:0000256" key="10">
    <source>
        <dbReference type="ARBA" id="ARBA00023204"/>
    </source>
</evidence>
<dbReference type="InterPro" id="IPR020568">
    <property type="entry name" value="Ribosomal_Su5_D2-typ_SF"/>
</dbReference>
<dbReference type="PROSITE" id="PS50162">
    <property type="entry name" value="RECA_2"/>
    <property type="match status" value="1"/>
</dbReference>
<dbReference type="PANTHER" id="PTHR32472">
    <property type="entry name" value="DNA REPAIR PROTEIN RADA"/>
    <property type="match status" value="1"/>
</dbReference>
<dbReference type="RefSeq" id="WP_162442863.1">
    <property type="nucleotide sequence ID" value="NZ_CP048222.1"/>
</dbReference>
<evidence type="ECO:0000256" key="7">
    <source>
        <dbReference type="ARBA" id="ARBA00022840"/>
    </source>
</evidence>
<dbReference type="InterPro" id="IPR027417">
    <property type="entry name" value="P-loop_NTPase"/>
</dbReference>
<feature type="binding site" evidence="11">
    <location>
        <begin position="100"/>
        <end position="107"/>
    </location>
    <ligand>
        <name>ATP</name>
        <dbReference type="ChEBI" id="CHEBI:30616"/>
    </ligand>
</feature>
<evidence type="ECO:0000256" key="11">
    <source>
        <dbReference type="HAMAP-Rule" id="MF_01498"/>
    </source>
</evidence>
<dbReference type="Pfam" id="PF13481">
    <property type="entry name" value="AAA_25"/>
    <property type="match status" value="1"/>
</dbReference>
<dbReference type="FunFam" id="3.40.50.300:FF:000050">
    <property type="entry name" value="DNA repair protein RadA"/>
    <property type="match status" value="1"/>
</dbReference>
<dbReference type="GO" id="GO:0003684">
    <property type="term" value="F:damaged DNA binding"/>
    <property type="evidence" value="ECO:0007669"/>
    <property type="project" value="InterPro"/>
</dbReference>
<organism evidence="15 16">
    <name type="scientific">Rhodocytophaga rosea</name>
    <dbReference type="NCBI Taxonomy" id="2704465"/>
    <lineage>
        <taxon>Bacteria</taxon>
        <taxon>Pseudomonadati</taxon>
        <taxon>Bacteroidota</taxon>
        <taxon>Cytophagia</taxon>
        <taxon>Cytophagales</taxon>
        <taxon>Rhodocytophagaceae</taxon>
        <taxon>Rhodocytophaga</taxon>
    </lineage>
</organism>
<keyword evidence="1 11" id="KW-0479">Metal-binding</keyword>
<dbReference type="Pfam" id="PF13541">
    <property type="entry name" value="ChlI"/>
    <property type="match status" value="1"/>
</dbReference>
<dbReference type="HAMAP" id="MF_01498">
    <property type="entry name" value="RadA_bact"/>
    <property type="match status" value="1"/>
</dbReference>
<dbReference type="CDD" id="cd01121">
    <property type="entry name" value="RadA_SMS_N"/>
    <property type="match status" value="1"/>
</dbReference>
<keyword evidence="7 11" id="KW-0067">ATP-binding</keyword>
<dbReference type="NCBIfam" id="TIGR00416">
    <property type="entry name" value="sms"/>
    <property type="match status" value="1"/>
</dbReference>
<feature type="short sequence motif" description="RadA KNRFG motif" evidence="11">
    <location>
        <begin position="254"/>
        <end position="258"/>
    </location>
</feature>
<sequence length="458" mass="50319">MAKVKTSFFCQHCGHQSPKWLGRCPACGEWNTYVEELVQKEDKGDKGTWRVSTSQKVANKPRAIPEITYSEQHRTITRDKELNRVLGGGIVPGSIVLIGGEPGIGKSTLMLQVALNLPGKVLYVSGEESEQQIKMRAERLSTKGENCFILSETSTQNIFKQIEMFEPDVLVIDSIQTLQSSFIESAAGSVSQVRECTAELLKYAKESGTPVFLIGHITKEGTLAGPKVLEHMVDTVLQFEGDRHMAYRILRTTKNRFGSTSELGIYEMLGTGLREVSNPSEILISQRDEDLSGITIGAMLEGNRPLMIEIQSLVSPATYGTPQRSSTGFDAKRLNMLLAVLEKRGGYKLGVQDVFLNIAGGLKVEDPAIDLAVCASIISSYEDISIPHTTCFAAEVGLGGEVRAVNRIESRISEAEKLGFKEIYISKYNTKGLNFKQFNIGIRPVAKLDEIFTGILSS</sequence>
<dbReference type="GO" id="GO:0016787">
    <property type="term" value="F:hydrolase activity"/>
    <property type="evidence" value="ECO:0007669"/>
    <property type="project" value="UniProtKB-KW"/>
</dbReference>
<evidence type="ECO:0000256" key="5">
    <source>
        <dbReference type="ARBA" id="ARBA00022801"/>
    </source>
</evidence>
<keyword evidence="5" id="KW-0378">Hydrolase</keyword>
<reference evidence="15 16" key="1">
    <citation type="submission" date="2020-01" db="EMBL/GenBank/DDBJ databases">
        <authorList>
            <person name="Kim M.K."/>
        </authorList>
    </citation>
    <scope>NUCLEOTIDE SEQUENCE [LARGE SCALE GENOMIC DNA]</scope>
    <source>
        <strain evidence="15 16">172606-1</strain>
    </source>
</reference>
<gene>
    <name evidence="11 15" type="primary">radA</name>
    <name evidence="15" type="ORF">GXP67_09150</name>
</gene>
<keyword evidence="8 11" id="KW-0346">Stress response</keyword>
<dbReference type="SUPFAM" id="SSF54211">
    <property type="entry name" value="Ribosomal protein S5 domain 2-like"/>
    <property type="match status" value="1"/>
</dbReference>
<comment type="similarity">
    <text evidence="11 13">Belongs to the RecA family. RadA subfamily.</text>
</comment>
<dbReference type="Pfam" id="PF18073">
    <property type="entry name" value="Zn_ribbon_LapB"/>
    <property type="match status" value="1"/>
</dbReference>